<proteinExistence type="predicted"/>
<name>A0A2N3PTK6_9PROT</name>
<protein>
    <recommendedName>
        <fullName evidence="2">LysM domain-containing protein</fullName>
    </recommendedName>
</protein>
<keyword evidence="4" id="KW-1185">Reference proteome</keyword>
<accession>A0A2N3PTK6</accession>
<dbReference type="CDD" id="cd00118">
    <property type="entry name" value="LysM"/>
    <property type="match status" value="1"/>
</dbReference>
<dbReference type="SMART" id="SM00257">
    <property type="entry name" value="LysM"/>
    <property type="match status" value="1"/>
</dbReference>
<dbReference type="SUPFAM" id="SSF54106">
    <property type="entry name" value="LysM domain"/>
    <property type="match status" value="1"/>
</dbReference>
<gene>
    <name evidence="3" type="ORF">CWS72_14655</name>
</gene>
<dbReference type="InterPro" id="IPR036779">
    <property type="entry name" value="LysM_dom_sf"/>
</dbReference>
<dbReference type="EMBL" id="PIUM01000017">
    <property type="protein sequence ID" value="PKU23735.1"/>
    <property type="molecule type" value="Genomic_DNA"/>
</dbReference>
<dbReference type="Pfam" id="PF01476">
    <property type="entry name" value="LysM"/>
    <property type="match status" value="1"/>
</dbReference>
<evidence type="ECO:0000313" key="4">
    <source>
        <dbReference type="Proteomes" id="UP000233293"/>
    </source>
</evidence>
<evidence type="ECO:0000256" key="1">
    <source>
        <dbReference type="SAM" id="MobiDB-lite"/>
    </source>
</evidence>
<evidence type="ECO:0000313" key="3">
    <source>
        <dbReference type="EMBL" id="PKU23735.1"/>
    </source>
</evidence>
<evidence type="ECO:0000259" key="2">
    <source>
        <dbReference type="PROSITE" id="PS51782"/>
    </source>
</evidence>
<dbReference type="Gene3D" id="3.10.350.10">
    <property type="entry name" value="LysM domain"/>
    <property type="match status" value="1"/>
</dbReference>
<dbReference type="Gene3D" id="3.30.420.430">
    <property type="match status" value="2"/>
</dbReference>
<dbReference type="InterPro" id="IPR052196">
    <property type="entry name" value="Bact_Kbp"/>
</dbReference>
<feature type="domain" description="LysM" evidence="2">
    <location>
        <begin position="263"/>
        <end position="312"/>
    </location>
</feature>
<dbReference type="InterPro" id="IPR018392">
    <property type="entry name" value="LysM"/>
</dbReference>
<dbReference type="RefSeq" id="WP_101251371.1">
    <property type="nucleotide sequence ID" value="NZ_PIUM01000017.1"/>
</dbReference>
<dbReference type="AlphaFoldDB" id="A0A2N3PTK6"/>
<feature type="region of interest" description="Disordered" evidence="1">
    <location>
        <begin position="38"/>
        <end position="57"/>
    </location>
</feature>
<organism evidence="3 4">
    <name type="scientific">Telmatospirillum siberiense</name>
    <dbReference type="NCBI Taxonomy" id="382514"/>
    <lineage>
        <taxon>Bacteria</taxon>
        <taxon>Pseudomonadati</taxon>
        <taxon>Pseudomonadota</taxon>
        <taxon>Alphaproteobacteria</taxon>
        <taxon>Rhodospirillales</taxon>
        <taxon>Rhodospirillaceae</taxon>
        <taxon>Telmatospirillum</taxon>
    </lineage>
</organism>
<dbReference type="Proteomes" id="UP000233293">
    <property type="component" value="Unassembled WGS sequence"/>
</dbReference>
<dbReference type="PANTHER" id="PTHR34700:SF4">
    <property type="entry name" value="PHAGE-LIKE ELEMENT PBSX PROTEIN XKDP"/>
    <property type="match status" value="1"/>
</dbReference>
<dbReference type="PANTHER" id="PTHR34700">
    <property type="entry name" value="POTASSIUM BINDING PROTEIN KBP"/>
    <property type="match status" value="1"/>
</dbReference>
<comment type="caution">
    <text evidence="3">The sequence shown here is derived from an EMBL/GenBank/DDBJ whole genome shotgun (WGS) entry which is preliminary data.</text>
</comment>
<dbReference type="OrthoDB" id="370541at2"/>
<reference evidence="4" key="1">
    <citation type="submission" date="2017-12" db="EMBL/GenBank/DDBJ databases">
        <title>Draft genome sequence of Telmatospirillum siberiense 26-4b1T, an acidotolerant peatland alphaproteobacterium potentially involved in sulfur cycling.</title>
        <authorList>
            <person name="Hausmann B."/>
            <person name="Pjevac P."/>
            <person name="Schreck K."/>
            <person name="Herbold C.W."/>
            <person name="Daims H."/>
            <person name="Wagner M."/>
            <person name="Pester M."/>
            <person name="Loy A."/>
        </authorList>
    </citation>
    <scope>NUCLEOTIDE SEQUENCE [LARGE SCALE GENOMIC DNA]</scope>
    <source>
        <strain evidence="4">26-4b1</strain>
    </source>
</reference>
<dbReference type="PROSITE" id="PS51782">
    <property type="entry name" value="LYSM"/>
    <property type="match status" value="1"/>
</dbReference>
<sequence length="317" mass="33475">MSRPVIIALAGFVVIVVAIAMSLWSGLGDGLAPTPPANTAANAPARDVPAQASGTPSFDIVRINPQGETVIAGRATPKAEVAILDGGKEIGRVTADSRGEWVFVPDQPLPPGSRELSLRATNPDGSVHETDSPVVLVVPDRTKNKDASLAVKVNPDGTIEILQGPEAKDGGATVAVAGIKYDERGRLALTGKATPKTTLQVYLDDRSLGRTQADAQGHWQFSAKAELRSGEHTLRIDQLGADGKVTARAEVSFSPSGNIPSEGKLTVEHGNSLWRIARRAYGSGYDYMIIYEANKGQIGDPNRIYPGQVFNIPATAR</sequence>